<dbReference type="GO" id="GO:0032259">
    <property type="term" value="P:methylation"/>
    <property type="evidence" value="ECO:0007669"/>
    <property type="project" value="UniProtKB-KW"/>
</dbReference>
<dbReference type="RefSeq" id="WP_306850707.1">
    <property type="nucleotide sequence ID" value="NZ_JAUSSK010000004.1"/>
</dbReference>
<evidence type="ECO:0000313" key="2">
    <source>
        <dbReference type="EMBL" id="MDQ0010600.1"/>
    </source>
</evidence>
<reference evidence="2 3" key="1">
    <citation type="submission" date="2023-07" db="EMBL/GenBank/DDBJ databases">
        <title>Sorghum-associated microbial communities from plants grown in Nebraska, USA.</title>
        <authorList>
            <person name="Schachtman D."/>
        </authorList>
    </citation>
    <scope>NUCLEOTIDE SEQUENCE [LARGE SCALE GENOMIC DNA]</scope>
    <source>
        <strain evidence="2 3">CC60</strain>
    </source>
</reference>
<keyword evidence="2" id="KW-0808">Transferase</keyword>
<name>A0ABT9T0S4_9GAMM</name>
<keyword evidence="3" id="KW-1185">Reference proteome</keyword>
<comment type="caution">
    <text evidence="2">The sequence shown here is derived from an EMBL/GenBank/DDBJ whole genome shotgun (WGS) entry which is preliminary data.</text>
</comment>
<dbReference type="Gene3D" id="3.40.50.150">
    <property type="entry name" value="Vaccinia Virus protein VP39"/>
    <property type="match status" value="1"/>
</dbReference>
<evidence type="ECO:0000313" key="3">
    <source>
        <dbReference type="Proteomes" id="UP001237737"/>
    </source>
</evidence>
<organism evidence="2 3">
    <name type="scientific">Luteibacter jiangsuensis</name>
    <dbReference type="NCBI Taxonomy" id="637577"/>
    <lineage>
        <taxon>Bacteria</taxon>
        <taxon>Pseudomonadati</taxon>
        <taxon>Pseudomonadota</taxon>
        <taxon>Gammaproteobacteria</taxon>
        <taxon>Lysobacterales</taxon>
        <taxon>Rhodanobacteraceae</taxon>
        <taxon>Luteibacter</taxon>
    </lineage>
</organism>
<dbReference type="Pfam" id="PF13649">
    <property type="entry name" value="Methyltransf_25"/>
    <property type="match status" value="1"/>
</dbReference>
<evidence type="ECO:0000259" key="1">
    <source>
        <dbReference type="Pfam" id="PF13649"/>
    </source>
</evidence>
<feature type="domain" description="Methyltransferase" evidence="1">
    <location>
        <begin position="57"/>
        <end position="144"/>
    </location>
</feature>
<proteinExistence type="predicted"/>
<dbReference type="InterPro" id="IPR029063">
    <property type="entry name" value="SAM-dependent_MTases_sf"/>
</dbReference>
<gene>
    <name evidence="2" type="ORF">J2T07_002806</name>
</gene>
<accession>A0ABT9T0S4</accession>
<dbReference type="Proteomes" id="UP001237737">
    <property type="component" value="Unassembled WGS sequence"/>
</dbReference>
<dbReference type="CDD" id="cd02440">
    <property type="entry name" value="AdoMet_MTases"/>
    <property type="match status" value="1"/>
</dbReference>
<protein>
    <submittedName>
        <fullName evidence="2">2-polyprenyl-3-methyl-5-hydroxy-6-metoxy-1, 4-benzoquinol methylase</fullName>
    </submittedName>
</protein>
<dbReference type="InterPro" id="IPR041698">
    <property type="entry name" value="Methyltransf_25"/>
</dbReference>
<dbReference type="SUPFAM" id="SSF53335">
    <property type="entry name" value="S-adenosyl-L-methionine-dependent methyltransferases"/>
    <property type="match status" value="1"/>
</dbReference>
<sequence>MSERKLKVSGGATDDYGLVVGNTFDKYGSGNPIVKWMMKGFDSAISELVDIANPEAIYEVGCGEGYWILKWRTKGIRASGCDISQQVVELARENTALAGVPEESFEQCNIYDLERQSDPKELVVCCEVLEHIDDPLRGLEALHRIAGDFVILSVPREPLWRALNVVRGKYLHQLGNTPGHIQHWSSRSFQDFVSQVFEIIEVRQPLPWTMLLCRRRG</sequence>
<dbReference type="GO" id="GO:0008168">
    <property type="term" value="F:methyltransferase activity"/>
    <property type="evidence" value="ECO:0007669"/>
    <property type="project" value="UniProtKB-KW"/>
</dbReference>
<keyword evidence="2" id="KW-0489">Methyltransferase</keyword>
<dbReference type="EMBL" id="JAUSSK010000004">
    <property type="protein sequence ID" value="MDQ0010600.1"/>
    <property type="molecule type" value="Genomic_DNA"/>
</dbReference>